<evidence type="ECO:0000313" key="3">
    <source>
        <dbReference type="Proteomes" id="UP000094472"/>
    </source>
</evidence>
<gene>
    <name evidence="2" type="ORF">AUC69_14255</name>
</gene>
<dbReference type="Proteomes" id="UP000094472">
    <property type="component" value="Unassembled WGS sequence"/>
</dbReference>
<evidence type="ECO:0000256" key="1">
    <source>
        <dbReference type="SAM" id="SignalP"/>
    </source>
</evidence>
<dbReference type="EMBL" id="LPWF01000028">
    <property type="protein sequence ID" value="ODR96748.1"/>
    <property type="molecule type" value="Genomic_DNA"/>
</dbReference>
<name>A0A1E3VT89_9HYPH</name>
<feature type="signal peptide" evidence="1">
    <location>
        <begin position="1"/>
        <end position="21"/>
    </location>
</feature>
<sequence>MIRTSLLASLILAAATLSAQAVEPVKGAVKGTAEVGKGVVQGAGQAGKGVVQGTGTVVKKTGKGLKCIFTLGNRC</sequence>
<organism evidence="2 3">
    <name type="scientific">Methyloceanibacter superfactus</name>
    <dbReference type="NCBI Taxonomy" id="1774969"/>
    <lineage>
        <taxon>Bacteria</taxon>
        <taxon>Pseudomonadati</taxon>
        <taxon>Pseudomonadota</taxon>
        <taxon>Alphaproteobacteria</taxon>
        <taxon>Hyphomicrobiales</taxon>
        <taxon>Hyphomicrobiaceae</taxon>
        <taxon>Methyloceanibacter</taxon>
    </lineage>
</organism>
<dbReference type="AlphaFoldDB" id="A0A1E3VT89"/>
<accession>A0A1E3VT89</accession>
<proteinExistence type="predicted"/>
<feature type="chain" id="PRO_5009138585" evidence="1">
    <location>
        <begin position="22"/>
        <end position="75"/>
    </location>
</feature>
<keyword evidence="3" id="KW-1185">Reference proteome</keyword>
<reference evidence="2 3" key="1">
    <citation type="journal article" date="2016" name="Environ. Microbiol.">
        <title>New Methyloceanibacter diversity from North Sea sediments includes methanotroph containing solely the soluble methane monooxygenase.</title>
        <authorList>
            <person name="Vekeman B."/>
            <person name="Kerckhof F.M."/>
            <person name="Cremers G."/>
            <person name="de Vos P."/>
            <person name="Vandamme P."/>
            <person name="Boon N."/>
            <person name="Op den Camp H.J."/>
            <person name="Heylen K."/>
        </authorList>
    </citation>
    <scope>NUCLEOTIDE SEQUENCE [LARGE SCALE GENOMIC DNA]</scope>
    <source>
        <strain evidence="2 3">R-67175</strain>
    </source>
</reference>
<protein>
    <submittedName>
        <fullName evidence="2">Uncharacterized protein</fullName>
    </submittedName>
</protein>
<keyword evidence="1" id="KW-0732">Signal</keyword>
<evidence type="ECO:0000313" key="2">
    <source>
        <dbReference type="EMBL" id="ODR96748.1"/>
    </source>
</evidence>
<dbReference type="RefSeq" id="WP_069442258.1">
    <property type="nucleotide sequence ID" value="NZ_LPWF01000028.1"/>
</dbReference>
<comment type="caution">
    <text evidence="2">The sequence shown here is derived from an EMBL/GenBank/DDBJ whole genome shotgun (WGS) entry which is preliminary data.</text>
</comment>